<evidence type="ECO:0000313" key="4">
    <source>
        <dbReference type="Proteomes" id="UP000298460"/>
    </source>
</evidence>
<dbReference type="SMART" id="SM00530">
    <property type="entry name" value="HTH_XRE"/>
    <property type="match status" value="1"/>
</dbReference>
<keyword evidence="4" id="KW-1185">Reference proteome</keyword>
<dbReference type="PROSITE" id="PS50943">
    <property type="entry name" value="HTH_CROC1"/>
    <property type="match status" value="1"/>
</dbReference>
<reference evidence="3 4" key="1">
    <citation type="submission" date="2019-03" db="EMBL/GenBank/DDBJ databases">
        <title>Draft Genome Sequence of Desulfosporosinus fructosivorans Strain 63.6F, Isolated from Marine Sediment in the Baltic Sea.</title>
        <authorList>
            <person name="Hausmann B."/>
            <person name="Vandieken V."/>
            <person name="Pjevac P."/>
            <person name="Schreck K."/>
            <person name="Herbold C.W."/>
            <person name="Loy A."/>
        </authorList>
    </citation>
    <scope>NUCLEOTIDE SEQUENCE [LARGE SCALE GENOMIC DNA]</scope>
    <source>
        <strain evidence="3 4">63.6F</strain>
    </source>
</reference>
<comment type="caution">
    <text evidence="3">The sequence shown here is derived from an EMBL/GenBank/DDBJ whole genome shotgun (WGS) entry which is preliminary data.</text>
</comment>
<dbReference type="RefSeq" id="WP_135548886.1">
    <property type="nucleotide sequence ID" value="NZ_SPQQ01000006.1"/>
</dbReference>
<accession>A0A4Z0R5D2</accession>
<keyword evidence="1" id="KW-0238">DNA-binding</keyword>
<dbReference type="InterPro" id="IPR050807">
    <property type="entry name" value="TransReg_Diox_bact_type"/>
</dbReference>
<dbReference type="GO" id="GO:0005829">
    <property type="term" value="C:cytosol"/>
    <property type="evidence" value="ECO:0007669"/>
    <property type="project" value="TreeGrafter"/>
</dbReference>
<dbReference type="EMBL" id="SPQQ01000006">
    <property type="protein sequence ID" value="TGE36846.1"/>
    <property type="molecule type" value="Genomic_DNA"/>
</dbReference>
<dbReference type="PANTHER" id="PTHR46797">
    <property type="entry name" value="HTH-TYPE TRANSCRIPTIONAL REGULATOR"/>
    <property type="match status" value="1"/>
</dbReference>
<feature type="domain" description="HTH cro/C1-type" evidence="2">
    <location>
        <begin position="11"/>
        <end position="65"/>
    </location>
</feature>
<dbReference type="SUPFAM" id="SSF47413">
    <property type="entry name" value="lambda repressor-like DNA-binding domains"/>
    <property type="match status" value="1"/>
</dbReference>
<dbReference type="PANTHER" id="PTHR46797:SF1">
    <property type="entry name" value="METHYLPHOSPHONATE SYNTHASE"/>
    <property type="match status" value="1"/>
</dbReference>
<dbReference type="GO" id="GO:0003700">
    <property type="term" value="F:DNA-binding transcription factor activity"/>
    <property type="evidence" value="ECO:0007669"/>
    <property type="project" value="TreeGrafter"/>
</dbReference>
<dbReference type="Pfam" id="PF01381">
    <property type="entry name" value="HTH_3"/>
    <property type="match status" value="1"/>
</dbReference>
<dbReference type="InterPro" id="IPR001387">
    <property type="entry name" value="Cro/C1-type_HTH"/>
</dbReference>
<dbReference type="Gene3D" id="1.10.260.40">
    <property type="entry name" value="lambda repressor-like DNA-binding domains"/>
    <property type="match status" value="1"/>
</dbReference>
<gene>
    <name evidence="3" type="ORF">E4K67_17245</name>
</gene>
<dbReference type="Proteomes" id="UP000298460">
    <property type="component" value="Unassembled WGS sequence"/>
</dbReference>
<dbReference type="OrthoDB" id="118856at2"/>
<dbReference type="GO" id="GO:0003677">
    <property type="term" value="F:DNA binding"/>
    <property type="evidence" value="ECO:0007669"/>
    <property type="project" value="UniProtKB-KW"/>
</dbReference>
<organism evidence="3 4">
    <name type="scientific">Desulfosporosinus fructosivorans</name>
    <dbReference type="NCBI Taxonomy" id="2018669"/>
    <lineage>
        <taxon>Bacteria</taxon>
        <taxon>Bacillati</taxon>
        <taxon>Bacillota</taxon>
        <taxon>Clostridia</taxon>
        <taxon>Eubacteriales</taxon>
        <taxon>Desulfitobacteriaceae</taxon>
        <taxon>Desulfosporosinus</taxon>
    </lineage>
</organism>
<proteinExistence type="predicted"/>
<sequence length="78" mass="8406">MFIISPRCNEIRRARIKKGLSTRALGSTAGLNAGTINQVENGKRFPSPSTANKICVALGCELDDLFVLKDSNLQSGLQ</sequence>
<evidence type="ECO:0000256" key="1">
    <source>
        <dbReference type="ARBA" id="ARBA00023125"/>
    </source>
</evidence>
<protein>
    <submittedName>
        <fullName evidence="3">XRE family transcriptional regulator</fullName>
    </submittedName>
</protein>
<dbReference type="AlphaFoldDB" id="A0A4Z0R5D2"/>
<dbReference type="InterPro" id="IPR010982">
    <property type="entry name" value="Lambda_DNA-bd_dom_sf"/>
</dbReference>
<evidence type="ECO:0000313" key="3">
    <source>
        <dbReference type="EMBL" id="TGE36846.1"/>
    </source>
</evidence>
<dbReference type="CDD" id="cd00093">
    <property type="entry name" value="HTH_XRE"/>
    <property type="match status" value="1"/>
</dbReference>
<name>A0A4Z0R5D2_9FIRM</name>
<evidence type="ECO:0000259" key="2">
    <source>
        <dbReference type="PROSITE" id="PS50943"/>
    </source>
</evidence>